<gene>
    <name evidence="2" type="ORF">ACFPQB_00405</name>
</gene>
<dbReference type="EMBL" id="JBHSNS010000001">
    <property type="protein sequence ID" value="MFC5727360.1"/>
    <property type="molecule type" value="Genomic_DNA"/>
</dbReference>
<keyword evidence="1" id="KW-0812">Transmembrane</keyword>
<keyword evidence="1" id="KW-0472">Membrane</keyword>
<proteinExistence type="predicted"/>
<dbReference type="Proteomes" id="UP001596072">
    <property type="component" value="Unassembled WGS sequence"/>
</dbReference>
<protein>
    <submittedName>
        <fullName evidence="2">Uncharacterized protein</fullName>
    </submittedName>
</protein>
<feature type="transmembrane region" description="Helical" evidence="1">
    <location>
        <begin position="49"/>
        <end position="70"/>
    </location>
</feature>
<evidence type="ECO:0000256" key="1">
    <source>
        <dbReference type="SAM" id="Phobius"/>
    </source>
</evidence>
<dbReference type="RefSeq" id="WP_136436382.1">
    <property type="nucleotide sequence ID" value="NZ_JBHSNS010000001.1"/>
</dbReference>
<evidence type="ECO:0000313" key="3">
    <source>
        <dbReference type="Proteomes" id="UP001596072"/>
    </source>
</evidence>
<name>A0ABW0ZF86_9ACTN</name>
<keyword evidence="3" id="KW-1185">Reference proteome</keyword>
<evidence type="ECO:0000313" key="2">
    <source>
        <dbReference type="EMBL" id="MFC5727360.1"/>
    </source>
</evidence>
<sequence>MNPRITDEAVRLLPVQEGRAELLEEIMATTPLESLDQTDDVPPSRRGRWLPVIGAAAAVAALVGGVMWLGDQADSSTENLPVATSPGAAIDGGDRAVLLADGWVVRHAIEGLHGGELGYVNGSRELDIHWRPAATYDRYVNDRAADNAPAEEVDVLGKTALMWAYSANDHTVIRPVEGQFTLEVRGMGMDEKAFRALLGQLRLVGESELEAHLPAHFVTGAERPTVLAEMLEPLPLPDGFDRTGIKSEEYTRYHLGARVSGAVACAWIEQYLEARKAGDAMRATEAQDALGTARDWPVLREMESEGDWSAVLWNYADIVVAGVDDQTPKDVIGSYRGGLGCDG</sequence>
<accession>A0ABW0ZF86</accession>
<keyword evidence="1" id="KW-1133">Transmembrane helix</keyword>
<comment type="caution">
    <text evidence="2">The sequence shown here is derived from an EMBL/GenBank/DDBJ whole genome shotgun (WGS) entry which is preliminary data.</text>
</comment>
<organism evidence="2 3">
    <name type="scientific">Nocardioides vastitatis</name>
    <dbReference type="NCBI Taxonomy" id="2568655"/>
    <lineage>
        <taxon>Bacteria</taxon>
        <taxon>Bacillati</taxon>
        <taxon>Actinomycetota</taxon>
        <taxon>Actinomycetes</taxon>
        <taxon>Propionibacteriales</taxon>
        <taxon>Nocardioidaceae</taxon>
        <taxon>Nocardioides</taxon>
    </lineage>
</organism>
<reference evidence="3" key="1">
    <citation type="journal article" date="2019" name="Int. J. Syst. Evol. Microbiol.">
        <title>The Global Catalogue of Microorganisms (GCM) 10K type strain sequencing project: providing services to taxonomists for standard genome sequencing and annotation.</title>
        <authorList>
            <consortium name="The Broad Institute Genomics Platform"/>
            <consortium name="The Broad Institute Genome Sequencing Center for Infectious Disease"/>
            <person name="Wu L."/>
            <person name="Ma J."/>
        </authorList>
    </citation>
    <scope>NUCLEOTIDE SEQUENCE [LARGE SCALE GENOMIC DNA]</scope>
    <source>
        <strain evidence="3">YIM 94188</strain>
    </source>
</reference>